<gene>
    <name evidence="3" type="ORF">P9271_17620</name>
</gene>
<dbReference type="RefSeq" id="WP_328015651.1">
    <property type="nucleotide sequence ID" value="NZ_JARTFS010000013.1"/>
</dbReference>
<keyword evidence="1" id="KW-0472">Membrane</keyword>
<keyword evidence="1" id="KW-1133">Transmembrane helix</keyword>
<dbReference type="InterPro" id="IPR025164">
    <property type="entry name" value="Toastrack_DUF4097"/>
</dbReference>
<organism evidence="3 4">
    <name type="scientific">Metabacillus fastidiosus</name>
    <dbReference type="NCBI Taxonomy" id="1458"/>
    <lineage>
        <taxon>Bacteria</taxon>
        <taxon>Bacillati</taxon>
        <taxon>Bacillota</taxon>
        <taxon>Bacilli</taxon>
        <taxon>Bacillales</taxon>
        <taxon>Bacillaceae</taxon>
        <taxon>Metabacillus</taxon>
    </lineage>
</organism>
<dbReference type="Pfam" id="PF13349">
    <property type="entry name" value="DUF4097"/>
    <property type="match status" value="1"/>
</dbReference>
<dbReference type="Proteomes" id="UP001342826">
    <property type="component" value="Unassembled WGS sequence"/>
</dbReference>
<feature type="transmembrane region" description="Helical" evidence="1">
    <location>
        <begin position="7"/>
        <end position="28"/>
    </location>
</feature>
<comment type="caution">
    <text evidence="3">The sequence shown here is derived from an EMBL/GenBank/DDBJ whole genome shotgun (WGS) entry which is preliminary data.</text>
</comment>
<name>A0ABU6P192_9BACI</name>
<feature type="domain" description="DUF4097" evidence="2">
    <location>
        <begin position="48"/>
        <end position="165"/>
    </location>
</feature>
<dbReference type="EMBL" id="JARTFS010000013">
    <property type="protein sequence ID" value="MED4403130.1"/>
    <property type="molecule type" value="Genomic_DNA"/>
</dbReference>
<evidence type="ECO:0000259" key="2">
    <source>
        <dbReference type="Pfam" id="PF13349"/>
    </source>
</evidence>
<keyword evidence="1" id="KW-0812">Transmembrane</keyword>
<keyword evidence="4" id="KW-1185">Reference proteome</keyword>
<accession>A0ABU6P192</accession>
<evidence type="ECO:0000313" key="3">
    <source>
        <dbReference type="EMBL" id="MED4403130.1"/>
    </source>
</evidence>
<sequence length="253" mass="28318">MSTKKILNVAFILILVSIIGNIVLFFFGNSPFNLVDLNEKRVISAENIENLAVSSSVSNIEIVPHDSDEIEIYMKVKVTKMERDDYKLFVEEGKNELKVQTHKRREIRFFNFSGPSKLYVKLPKKQYETLTVSAEVANIKLEHIQAKQFSLTTDVGNINGKELEGKIDGQVDVGNIKLNMKKLEHDINLRVDVGNIAVKTKEAPKALQTDLRNEVGKETIKLPNERNGLIGNGGPLVKLTADVGDVAILMDDE</sequence>
<reference evidence="3 4" key="1">
    <citation type="submission" date="2023-03" db="EMBL/GenBank/DDBJ databases">
        <title>Bacillus Genome Sequencing.</title>
        <authorList>
            <person name="Dunlap C."/>
        </authorList>
    </citation>
    <scope>NUCLEOTIDE SEQUENCE [LARGE SCALE GENOMIC DNA]</scope>
    <source>
        <strain evidence="3 4">NRS-1717</strain>
    </source>
</reference>
<proteinExistence type="predicted"/>
<protein>
    <submittedName>
        <fullName evidence="3">DUF4097 family beta strand repeat-containing protein</fullName>
    </submittedName>
</protein>
<evidence type="ECO:0000256" key="1">
    <source>
        <dbReference type="SAM" id="Phobius"/>
    </source>
</evidence>
<evidence type="ECO:0000313" key="4">
    <source>
        <dbReference type="Proteomes" id="UP001342826"/>
    </source>
</evidence>